<reference evidence="1" key="1">
    <citation type="submission" date="2020-06" db="EMBL/GenBank/DDBJ databases">
        <authorList>
            <person name="Li T."/>
            <person name="Hu X."/>
            <person name="Zhang T."/>
            <person name="Song X."/>
            <person name="Zhang H."/>
            <person name="Dai N."/>
            <person name="Sheng W."/>
            <person name="Hou X."/>
            <person name="Wei L."/>
        </authorList>
    </citation>
    <scope>NUCLEOTIDE SEQUENCE</scope>
    <source>
        <strain evidence="1">K16</strain>
        <tissue evidence="1">Leaf</tissue>
    </source>
</reference>
<organism evidence="1 2">
    <name type="scientific">Sesamum angolense</name>
    <dbReference type="NCBI Taxonomy" id="2727404"/>
    <lineage>
        <taxon>Eukaryota</taxon>
        <taxon>Viridiplantae</taxon>
        <taxon>Streptophyta</taxon>
        <taxon>Embryophyta</taxon>
        <taxon>Tracheophyta</taxon>
        <taxon>Spermatophyta</taxon>
        <taxon>Magnoliopsida</taxon>
        <taxon>eudicotyledons</taxon>
        <taxon>Gunneridae</taxon>
        <taxon>Pentapetalae</taxon>
        <taxon>asterids</taxon>
        <taxon>lamiids</taxon>
        <taxon>Lamiales</taxon>
        <taxon>Pedaliaceae</taxon>
        <taxon>Sesamum</taxon>
    </lineage>
</organism>
<evidence type="ECO:0000313" key="2">
    <source>
        <dbReference type="Proteomes" id="UP001289374"/>
    </source>
</evidence>
<accession>A0AAE1WU12</accession>
<sequence>MSVSEISSSPTQAQRIQLVSKSVSERLLSKFSDVSEFSFDYSQSGLWSPPVQRRVFLSSPGEIFTEQDMIAKLRSALETPRSRRRSRLSFNVRMLVLSKKILNTSIEGGPENCTFFSTFKIMQDVNSCWIFSFSSSACHFCLKIRDIVR</sequence>
<gene>
    <name evidence="1" type="ORF">Sango_1402400</name>
</gene>
<keyword evidence="2" id="KW-1185">Reference proteome</keyword>
<proteinExistence type="predicted"/>
<comment type="caution">
    <text evidence="1">The sequence shown here is derived from an EMBL/GenBank/DDBJ whole genome shotgun (WGS) entry which is preliminary data.</text>
</comment>
<reference evidence="1" key="2">
    <citation type="journal article" date="2024" name="Plant">
        <title>Genomic evolution and insights into agronomic trait innovations of Sesamum species.</title>
        <authorList>
            <person name="Miao H."/>
            <person name="Wang L."/>
            <person name="Qu L."/>
            <person name="Liu H."/>
            <person name="Sun Y."/>
            <person name="Le M."/>
            <person name="Wang Q."/>
            <person name="Wei S."/>
            <person name="Zheng Y."/>
            <person name="Lin W."/>
            <person name="Duan Y."/>
            <person name="Cao H."/>
            <person name="Xiong S."/>
            <person name="Wang X."/>
            <person name="Wei L."/>
            <person name="Li C."/>
            <person name="Ma Q."/>
            <person name="Ju M."/>
            <person name="Zhao R."/>
            <person name="Li G."/>
            <person name="Mu C."/>
            <person name="Tian Q."/>
            <person name="Mei H."/>
            <person name="Zhang T."/>
            <person name="Gao T."/>
            <person name="Zhang H."/>
        </authorList>
    </citation>
    <scope>NUCLEOTIDE SEQUENCE</scope>
    <source>
        <strain evidence="1">K16</strain>
    </source>
</reference>
<dbReference type="PANTHER" id="PTHR34287:SF2">
    <property type="match status" value="1"/>
</dbReference>
<name>A0AAE1WU12_9LAMI</name>
<evidence type="ECO:0000313" key="1">
    <source>
        <dbReference type="EMBL" id="KAK4399269.1"/>
    </source>
</evidence>
<protein>
    <submittedName>
        <fullName evidence="1">Uncharacterized protein</fullName>
    </submittedName>
</protein>
<dbReference type="EMBL" id="JACGWL010000007">
    <property type="protein sequence ID" value="KAK4399269.1"/>
    <property type="molecule type" value="Genomic_DNA"/>
</dbReference>
<dbReference type="PANTHER" id="PTHR34287">
    <property type="entry name" value="OS06G0551500 PROTEIN-RELATED"/>
    <property type="match status" value="1"/>
</dbReference>
<dbReference type="AlphaFoldDB" id="A0AAE1WU12"/>
<dbReference type="Proteomes" id="UP001289374">
    <property type="component" value="Unassembled WGS sequence"/>
</dbReference>